<proteinExistence type="predicted"/>
<evidence type="ECO:0000313" key="2">
    <source>
        <dbReference type="EMBL" id="AWH90135.1"/>
    </source>
</evidence>
<feature type="signal peptide" evidence="1">
    <location>
        <begin position="1"/>
        <end position="21"/>
    </location>
</feature>
<dbReference type="InterPro" id="IPR005619">
    <property type="entry name" value="Uncharacterised_YajG"/>
</dbReference>
<dbReference type="EMBL" id="CP029185">
    <property type="protein sequence ID" value="AWH90135.1"/>
    <property type="molecule type" value="Genomic_DNA"/>
</dbReference>
<protein>
    <recommendedName>
        <fullName evidence="4">Lipoprotein</fullName>
    </recommendedName>
</protein>
<feature type="chain" id="PRO_5015910104" description="Lipoprotein" evidence="1">
    <location>
        <begin position="22"/>
        <end position="193"/>
    </location>
</feature>
<gene>
    <name evidence="2" type="ORF">HYN51_15200</name>
</gene>
<evidence type="ECO:0008006" key="4">
    <source>
        <dbReference type="Google" id="ProtNLM"/>
    </source>
</evidence>
<evidence type="ECO:0000256" key="1">
    <source>
        <dbReference type="SAM" id="SignalP"/>
    </source>
</evidence>
<name>A0A2Y9U2B6_9GAMM</name>
<accession>A0A2Y9U2B6</accession>
<evidence type="ECO:0000313" key="3">
    <source>
        <dbReference type="Proteomes" id="UP000244908"/>
    </source>
</evidence>
<keyword evidence="1" id="KW-0732">Signal</keyword>
<reference evidence="2 3" key="1">
    <citation type="journal article" date="2019" name="Int. J. Syst. Evol. Microbiol.">
        <title>Limnobaculum parvum gen. nov., sp. nov., isolated from a freshwater lake.</title>
        <authorList>
            <person name="Baek C."/>
            <person name="Shin S.K."/>
            <person name="Yi H."/>
        </authorList>
    </citation>
    <scope>NUCLEOTIDE SEQUENCE [LARGE SCALE GENOMIC DNA]</scope>
    <source>
        <strain evidence="2 3">HYN0051</strain>
    </source>
</reference>
<dbReference type="KEGG" id="lpv:HYN51_15200"/>
<dbReference type="OrthoDB" id="6064766at2"/>
<sequence length="193" mass="21385">MPQRILFPLMALFILAGCARPDTTLNINPTMNLPQQDPSLMGATISITSADQRQDNALAKVNRDGQLLTLTPSRDMRFLLQEALEKQLRARGYMVGSDGSVNVQIIINNLFADVQEGDLRYNIATKVDISIVSQAKNGQQQTKNFRTTHNTKGAFTASNKNIEDVINEALTDMINEMAQDTSISDFIRQNARG</sequence>
<dbReference type="Pfam" id="PF03923">
    <property type="entry name" value="Lipoprotein_16"/>
    <property type="match status" value="1"/>
</dbReference>
<dbReference type="NCBIfam" id="NF008637">
    <property type="entry name" value="PRK11627.1"/>
    <property type="match status" value="1"/>
</dbReference>
<dbReference type="RefSeq" id="WP_108902168.1">
    <property type="nucleotide sequence ID" value="NZ_CP029185.2"/>
</dbReference>
<dbReference type="Proteomes" id="UP000244908">
    <property type="component" value="Chromosome"/>
</dbReference>
<organism evidence="2 3">
    <name type="scientific">Limnobaculum parvum</name>
    <dbReference type="NCBI Taxonomy" id="2172103"/>
    <lineage>
        <taxon>Bacteria</taxon>
        <taxon>Pseudomonadati</taxon>
        <taxon>Pseudomonadota</taxon>
        <taxon>Gammaproteobacteria</taxon>
        <taxon>Enterobacterales</taxon>
        <taxon>Budviciaceae</taxon>
        <taxon>Limnobaculum</taxon>
    </lineage>
</organism>
<dbReference type="PROSITE" id="PS51257">
    <property type="entry name" value="PROKAR_LIPOPROTEIN"/>
    <property type="match status" value="1"/>
</dbReference>
<dbReference type="AlphaFoldDB" id="A0A2Y9U2B6"/>
<keyword evidence="3" id="KW-1185">Reference proteome</keyword>